<keyword evidence="6" id="KW-0411">Iron-sulfur</keyword>
<organism evidence="9 10">
    <name type="scientific">Phyllobacterium zundukense</name>
    <dbReference type="NCBI Taxonomy" id="1867719"/>
    <lineage>
        <taxon>Bacteria</taxon>
        <taxon>Pseudomonadati</taxon>
        <taxon>Pseudomonadota</taxon>
        <taxon>Alphaproteobacteria</taxon>
        <taxon>Hyphomicrobiales</taxon>
        <taxon>Phyllobacteriaceae</taxon>
        <taxon>Phyllobacterium</taxon>
    </lineage>
</organism>
<evidence type="ECO:0000256" key="3">
    <source>
        <dbReference type="ARBA" id="ARBA00022723"/>
    </source>
</evidence>
<dbReference type="InterPro" id="IPR036136">
    <property type="entry name" value="Nit/Sulf_reduc_fer-like_dom_sf"/>
</dbReference>
<evidence type="ECO:0000256" key="1">
    <source>
        <dbReference type="ARBA" id="ARBA00022485"/>
    </source>
</evidence>
<dbReference type="AlphaFoldDB" id="A0A2N9W0H0"/>
<feature type="domain" description="Nitrite/sulphite reductase 4Fe-4S" evidence="7">
    <location>
        <begin position="114"/>
        <end position="264"/>
    </location>
</feature>
<sequence length="474" mass="50273">MARIKPSCKTVNAMDQLSKPALQSTVEDRRSACPGLFRMARALDGSICRVKLTFGDLSADQARSVADTARCFGNGVIEITNRANLQIRGVRPDTENPLIAMLLEAGLGPLTDKGDDVRNVMISPIAGLHTNKIDARPLAARVLSALQTNATYQNLSPKFSILIDGGESLAMVDHPHDLWLSPIDPDCRVPRYAFGVAGIPPTRTGDQPALGSISAEQAFDLVTNILDLFIDWNRLHPAASRLRHMVAETGTDMLVEQIEHRLGCTARCKELATWRRAIPRQNGHLGVVRQGGDGTDSLVGAMPPLGRLDPDLLQSLAVIADRYSNGQLRMTPWQSVLLPEVSIDDARSALIGLESLGFSASLQEPLATMISCSGAAGCGSALAATQSDGLKLAALLRDKTAIPQVHMSGCSKSCASPSAKPVTLVATAPGHYDIFLLATNGPSRFGKLLAANVTIEEAAELIGENSGSGGPLNA</sequence>
<keyword evidence="2" id="KW-0349">Heme</keyword>
<dbReference type="EMBL" id="MZMT01000023">
    <property type="protein sequence ID" value="PIO45238.1"/>
    <property type="molecule type" value="Genomic_DNA"/>
</dbReference>
<dbReference type="GO" id="GO:0046872">
    <property type="term" value="F:metal ion binding"/>
    <property type="evidence" value="ECO:0007669"/>
    <property type="project" value="UniProtKB-KW"/>
</dbReference>
<dbReference type="Gene3D" id="3.90.480.10">
    <property type="entry name" value="Sulfite Reductase Hemoprotein,Domain 2"/>
    <property type="match status" value="1"/>
</dbReference>
<keyword evidence="3" id="KW-0479">Metal-binding</keyword>
<keyword evidence="10" id="KW-1185">Reference proteome</keyword>
<comment type="caution">
    <text evidence="9">The sequence shown here is derived from an EMBL/GenBank/DDBJ whole genome shotgun (WGS) entry which is preliminary data.</text>
</comment>
<dbReference type="InterPro" id="IPR005117">
    <property type="entry name" value="NiRdtase/SiRdtase_haem-b_fer"/>
</dbReference>
<dbReference type="NCBIfam" id="TIGR02435">
    <property type="entry name" value="CobG"/>
    <property type="match status" value="1"/>
</dbReference>
<evidence type="ECO:0000256" key="4">
    <source>
        <dbReference type="ARBA" id="ARBA00023002"/>
    </source>
</evidence>
<evidence type="ECO:0000256" key="6">
    <source>
        <dbReference type="ARBA" id="ARBA00023014"/>
    </source>
</evidence>
<reference evidence="9 10" key="1">
    <citation type="journal article" date="2017" name="Int J Environ Stud">
        <title>Does the Miocene-Pliocene relict legume Oxytropis triphylla form nitrogen-fixing nodules with a combination of bacterial strains?</title>
        <authorList>
            <person name="Safronova V."/>
            <person name="Belimov A."/>
            <person name="Sazanova A."/>
            <person name="Kuznetsova I."/>
            <person name="Popova J."/>
            <person name="Andronov E."/>
            <person name="Verkhozina A."/>
            <person name="Tikhonovich I."/>
        </authorList>
    </citation>
    <scope>NUCLEOTIDE SEQUENCE [LARGE SCALE GENOMIC DNA]</scope>
    <source>
        <strain evidence="9 10">Tri-38</strain>
    </source>
</reference>
<dbReference type="SUPFAM" id="SSF56014">
    <property type="entry name" value="Nitrite and sulphite reductase 4Fe-4S domain-like"/>
    <property type="match status" value="2"/>
</dbReference>
<dbReference type="Pfam" id="PF03460">
    <property type="entry name" value="NIR_SIR_ferr"/>
    <property type="match status" value="2"/>
</dbReference>
<dbReference type="Gene3D" id="3.30.413.10">
    <property type="entry name" value="Sulfite Reductase Hemoprotein, domain 1"/>
    <property type="match status" value="2"/>
</dbReference>
<evidence type="ECO:0000256" key="5">
    <source>
        <dbReference type="ARBA" id="ARBA00023004"/>
    </source>
</evidence>
<evidence type="ECO:0000259" key="8">
    <source>
        <dbReference type="Pfam" id="PF03460"/>
    </source>
</evidence>
<dbReference type="PANTHER" id="PTHR32439">
    <property type="entry name" value="FERREDOXIN--NITRITE REDUCTASE, CHLOROPLASTIC"/>
    <property type="match status" value="1"/>
</dbReference>
<evidence type="ECO:0000259" key="7">
    <source>
        <dbReference type="Pfam" id="PF01077"/>
    </source>
</evidence>
<evidence type="ECO:0000256" key="2">
    <source>
        <dbReference type="ARBA" id="ARBA00022617"/>
    </source>
</evidence>
<proteinExistence type="predicted"/>
<gene>
    <name evidence="9" type="ORF">B5P45_09410</name>
</gene>
<accession>A0A2N9W0H0</accession>
<dbReference type="InterPro" id="IPR006067">
    <property type="entry name" value="NO2/SO3_Rdtase_4Fe4S_dom"/>
</dbReference>
<dbReference type="SUPFAM" id="SSF55124">
    <property type="entry name" value="Nitrite/Sulfite reductase N-terminal domain-like"/>
    <property type="match status" value="2"/>
</dbReference>
<evidence type="ECO:0000313" key="10">
    <source>
        <dbReference type="Proteomes" id="UP000232163"/>
    </source>
</evidence>
<dbReference type="Proteomes" id="UP000232163">
    <property type="component" value="Unassembled WGS sequence"/>
</dbReference>
<dbReference type="GO" id="GO:0020037">
    <property type="term" value="F:heme binding"/>
    <property type="evidence" value="ECO:0007669"/>
    <property type="project" value="InterPro"/>
</dbReference>
<keyword evidence="1" id="KW-0004">4Fe-4S</keyword>
<dbReference type="Pfam" id="PF01077">
    <property type="entry name" value="NIR_SIR"/>
    <property type="match status" value="1"/>
</dbReference>
<protein>
    <submittedName>
        <fullName evidence="9">Precorrin-3B synthase</fullName>
    </submittedName>
</protein>
<name>A0A2N9W0H0_9HYPH</name>
<dbReference type="GO" id="GO:0016491">
    <property type="term" value="F:oxidoreductase activity"/>
    <property type="evidence" value="ECO:0007669"/>
    <property type="project" value="UniProtKB-KW"/>
</dbReference>
<feature type="domain" description="Nitrite/Sulfite reductase ferredoxin-like" evidence="8">
    <location>
        <begin position="292"/>
        <end position="349"/>
    </location>
</feature>
<feature type="domain" description="Nitrite/Sulfite reductase ferredoxin-like" evidence="8">
    <location>
        <begin position="47"/>
        <end position="104"/>
    </location>
</feature>
<dbReference type="PANTHER" id="PTHR32439:SF9">
    <property type="entry name" value="BLR3264 PROTEIN"/>
    <property type="match status" value="1"/>
</dbReference>
<evidence type="ECO:0000313" key="9">
    <source>
        <dbReference type="EMBL" id="PIO45238.1"/>
    </source>
</evidence>
<dbReference type="InterPro" id="IPR012798">
    <property type="entry name" value="Cbl_synth_CobG-like"/>
</dbReference>
<dbReference type="InterPro" id="IPR045854">
    <property type="entry name" value="NO2/SO3_Rdtase_4Fe4S_sf"/>
</dbReference>
<keyword evidence="4" id="KW-0560">Oxidoreductase</keyword>
<keyword evidence="5" id="KW-0408">Iron</keyword>
<dbReference type="InterPro" id="IPR051329">
    <property type="entry name" value="NIR_SIR_4Fe-4S"/>
</dbReference>
<dbReference type="GO" id="GO:0051539">
    <property type="term" value="F:4 iron, 4 sulfur cluster binding"/>
    <property type="evidence" value="ECO:0007669"/>
    <property type="project" value="UniProtKB-KW"/>
</dbReference>